<reference evidence="1 2" key="1">
    <citation type="submission" date="2015-03" db="EMBL/GenBank/DDBJ databases">
        <title>Genomic characterization of Dehalococcoides mccartyi strain 11a5, an unusal plasmid-containing chloroethene dechlorinator.</title>
        <authorList>
            <person name="Zhao S."/>
            <person name="Ding C."/>
            <person name="He J."/>
        </authorList>
    </citation>
    <scope>NUCLEOTIDE SEQUENCE [LARGE SCALE GENOMIC DNA]</scope>
    <source>
        <strain evidence="1 2">11a5</strain>
    </source>
</reference>
<dbReference type="OrthoDB" id="9770395at2"/>
<proteinExistence type="predicted"/>
<dbReference type="AlphaFoldDB" id="A0A142VC27"/>
<dbReference type="PATRIC" id="fig|61435.13.peg.1085"/>
<accession>A0A142VC27</accession>
<name>A0A142VC27_9CHLR</name>
<evidence type="ECO:0000313" key="1">
    <source>
        <dbReference type="EMBL" id="AMU86887.1"/>
    </source>
</evidence>
<sequence>MPKPVSSQTDTIKETPPLKRLFPVETEYARCVKALNQANLLAVLPQSRKPGIIGIDGQEYPLPSLEQVLDLFKINHELISMKIPQGFNHLALTPISMPMSLLINRLETSIIKHAAQKEIYQTRLSDSDPFIPVRVNSQKHVWVWETLLQALDTDELVYFPEKYSNNHRGQTKQEAVTNKSICALPGWSVGLVESIPVIPNTGQGKILAGRKQLETGLSPREYLQILHTQPYLGETGKTLEDFITKFLVHLETTGEVSHDIADINAMWCLGQYLKISYAEVVPAGRWHRSIGRLRLDAHRTGNKLCTWNCGGSSEVRLASR</sequence>
<dbReference type="RefSeq" id="WP_011309594.1">
    <property type="nucleotide sequence ID" value="NZ_AP024514.1"/>
</dbReference>
<organism evidence="1 2">
    <name type="scientific">Dehalococcoides mccartyi</name>
    <dbReference type="NCBI Taxonomy" id="61435"/>
    <lineage>
        <taxon>Bacteria</taxon>
        <taxon>Bacillati</taxon>
        <taxon>Chloroflexota</taxon>
        <taxon>Dehalococcoidia</taxon>
        <taxon>Dehalococcoidales</taxon>
        <taxon>Dehalococcoidaceae</taxon>
        <taxon>Dehalococcoides</taxon>
    </lineage>
</organism>
<gene>
    <name evidence="1" type="ORF">Dm11a5_1061</name>
</gene>
<protein>
    <submittedName>
        <fullName evidence="1">Uncharacterized protein</fullName>
    </submittedName>
</protein>
<dbReference type="EMBL" id="CP011127">
    <property type="protein sequence ID" value="AMU86887.1"/>
    <property type="molecule type" value="Genomic_DNA"/>
</dbReference>
<evidence type="ECO:0000313" key="2">
    <source>
        <dbReference type="Proteomes" id="UP000076394"/>
    </source>
</evidence>
<dbReference type="Proteomes" id="UP000076394">
    <property type="component" value="Chromosome"/>
</dbReference>